<comment type="caution">
    <text evidence="10">The sequence shown here is derived from an EMBL/GenBank/DDBJ whole genome shotgun (WGS) entry which is preliminary data.</text>
</comment>
<accession>A0A243W6W2</accession>
<dbReference type="GO" id="GO:0043138">
    <property type="term" value="F:3'-5' DNA helicase activity"/>
    <property type="evidence" value="ECO:0007669"/>
    <property type="project" value="UniProtKB-EC"/>
</dbReference>
<evidence type="ECO:0000256" key="1">
    <source>
        <dbReference type="ARBA" id="ARBA00005446"/>
    </source>
</evidence>
<dbReference type="GO" id="GO:0005524">
    <property type="term" value="F:ATP binding"/>
    <property type="evidence" value="ECO:0007669"/>
    <property type="project" value="UniProtKB-KW"/>
</dbReference>
<comment type="similarity">
    <text evidence="1">Belongs to the helicase family. RecQ subfamily.</text>
</comment>
<dbReference type="GO" id="GO:0009378">
    <property type="term" value="F:four-way junction helicase activity"/>
    <property type="evidence" value="ECO:0007669"/>
    <property type="project" value="TreeGrafter"/>
</dbReference>
<dbReference type="SMART" id="SM00487">
    <property type="entry name" value="DEXDc"/>
    <property type="match status" value="1"/>
</dbReference>
<dbReference type="CDD" id="cd17920">
    <property type="entry name" value="DEXHc_RecQ"/>
    <property type="match status" value="1"/>
</dbReference>
<evidence type="ECO:0000259" key="8">
    <source>
        <dbReference type="PROSITE" id="PS51192"/>
    </source>
</evidence>
<evidence type="ECO:0000256" key="4">
    <source>
        <dbReference type="ARBA" id="ARBA00023125"/>
    </source>
</evidence>
<dbReference type="InterPro" id="IPR027417">
    <property type="entry name" value="P-loop_NTPase"/>
</dbReference>
<dbReference type="Gene3D" id="3.40.50.300">
    <property type="entry name" value="P-loop containing nucleotide triphosphate hydrolases"/>
    <property type="match status" value="2"/>
</dbReference>
<dbReference type="Pfam" id="PF00270">
    <property type="entry name" value="DEAD"/>
    <property type="match status" value="1"/>
</dbReference>
<dbReference type="InterPro" id="IPR014001">
    <property type="entry name" value="Helicase_ATP-bd"/>
</dbReference>
<name>A0A243W6W2_9BACT</name>
<keyword evidence="11" id="KW-1185">Reference proteome</keyword>
<dbReference type="EMBL" id="MTSE01000028">
    <property type="protein sequence ID" value="OUJ69948.1"/>
    <property type="molecule type" value="Genomic_DNA"/>
</dbReference>
<dbReference type="EC" id="5.6.2.4" evidence="7"/>
<organism evidence="10 11">
    <name type="scientific">Hymenobacter crusticola</name>
    <dbReference type="NCBI Taxonomy" id="1770526"/>
    <lineage>
        <taxon>Bacteria</taxon>
        <taxon>Pseudomonadati</taxon>
        <taxon>Bacteroidota</taxon>
        <taxon>Cytophagia</taxon>
        <taxon>Cytophagales</taxon>
        <taxon>Hymenobacteraceae</taxon>
        <taxon>Hymenobacter</taxon>
    </lineage>
</organism>
<dbReference type="InterPro" id="IPR001650">
    <property type="entry name" value="Helicase_C-like"/>
</dbReference>
<evidence type="ECO:0000256" key="3">
    <source>
        <dbReference type="ARBA" id="ARBA00022840"/>
    </source>
</evidence>
<dbReference type="RefSeq" id="WP_143436688.1">
    <property type="nucleotide sequence ID" value="NZ_MTSE01000028.1"/>
</dbReference>
<keyword evidence="5" id="KW-0413">Isomerase</keyword>
<dbReference type="PANTHER" id="PTHR13710">
    <property type="entry name" value="DNA HELICASE RECQ FAMILY MEMBER"/>
    <property type="match status" value="1"/>
</dbReference>
<evidence type="ECO:0000256" key="2">
    <source>
        <dbReference type="ARBA" id="ARBA00022741"/>
    </source>
</evidence>
<protein>
    <recommendedName>
        <fullName evidence="7">DNA 3'-5' helicase</fullName>
        <ecNumber evidence="7">5.6.2.4</ecNumber>
    </recommendedName>
</protein>
<keyword evidence="2" id="KW-0547">Nucleotide-binding</keyword>
<evidence type="ECO:0000256" key="6">
    <source>
        <dbReference type="ARBA" id="ARBA00034617"/>
    </source>
</evidence>
<evidence type="ECO:0000259" key="9">
    <source>
        <dbReference type="PROSITE" id="PS51194"/>
    </source>
</evidence>
<dbReference type="Pfam" id="PF00271">
    <property type="entry name" value="Helicase_C"/>
    <property type="match status" value="1"/>
</dbReference>
<dbReference type="PROSITE" id="PS51192">
    <property type="entry name" value="HELICASE_ATP_BIND_1"/>
    <property type="match status" value="1"/>
</dbReference>
<dbReference type="SUPFAM" id="SSF52540">
    <property type="entry name" value="P-loop containing nucleoside triphosphate hydrolases"/>
    <property type="match status" value="1"/>
</dbReference>
<dbReference type="InterPro" id="IPR011545">
    <property type="entry name" value="DEAD/DEAH_box_helicase_dom"/>
</dbReference>
<dbReference type="GO" id="GO:0005737">
    <property type="term" value="C:cytoplasm"/>
    <property type="evidence" value="ECO:0007669"/>
    <property type="project" value="TreeGrafter"/>
</dbReference>
<proteinExistence type="inferred from homology"/>
<sequence>MQLQAGYFIEELELILLEGAISSNQAKIDLQSLLHELSWFEVHGSTLFNATASDYDAVDTHAIWTVAANLIMRGLPTRAPLSLAAAVLSENWPAKTTWFNESGQLDYDAFDERGSLRFKLPAVDKPAEWASLLWRALHPLDPKIQPGQALNRQVARWRSDGLLDSKAEQDFAALLLNNYGGDAYLTQLLLPQTQLSGLLSWSANETEHLRREKEGRLGDFVAQAADFSISFPYPWQPENAGLKPEGSRHVWPNQVNGIVLEVDGPHHIEDAQAQKDNRRDSAVLAANWFPIRLPVANQNFTDAAQLLSPLREIVSENPYFAQLSANYHQPLLDSVEGLSALQLTLGPLAVARVQRTLLEALINGTISPKRLPTTANDQPRPLRLAVVERDVPCAQQGVALLLELLERLYKLEGKHKAVPVIELHVFPAAAFHQPTRLTHPGTVVMEHGIAPSADDEYDLLLDVSILQRSGFSQAPVLAGTQSLTIRTAHSPCQARRFRSAPLIEYPPLVDYDPAHETYEEKTPGQKERCRILESLVQDIFRKRTLRLGQLPIISRGLQGKSVLGLLPTGGGKSLTFQLAVLLQPGVALVVTPIKSLMQDQYEGLVRNWIDGVTYLNSSVIGRQLKDHRLRQLREGELLFLFISPERLVIKEDFRDHLDRMRTSTPQVGFTYCVIDEAHCVSEWGHDFRTPYLKLGENARRFCGTYSGKEVPLYGLTATASFDVLADVQRELHLDEDQSAIIRTATMARPELHVRIVPVMIGNQEVGAEDEEGEATAEVDSKDVGNAKHERLEKLLTEVPAALLALNGQPSFIPAADEPRENTIVTPFTPPPPFEAWPAGFYASTPNTTKLAQAGLIFCPHRNGTIGVRQVYTNLEALGKRGLALKTGYFMGSDDDSVTKEDDQLKMQKMQTQFVNSELNVMVATKAFGMGIDKPNVRFTVHYGYPGSIESFVQEAGRAGRDRAVALNYILYNPTVDFKTNNFFFERSFKARKQEVRVLHELLTLITFPSQECSALNTALGEAFPDQEITARLYTRKGAKWPEALYLQTAEGAKYGRIVVSNPQNLLGYIEDKEPAAEPVVLHQVINTAIAFLMGMKPVEARSTSKAFVEALGCGVAPGSIEGILPRLERVQHGERPGELIVGFSNGTIRELCEDAARFNILFTEKELEKHAGATSGSGFASAAGRDIISAEGQRGLPTELVKLFEKKHARIRLEADTARAIHRLCLLGVIEDYTIQYTEKTFRVVLAPKQTPEELRDTFQRYLARYTTPESAKAQAEAVLENQKGQSLIEKYIGALLDFNDTEIRAKRERSIIEMGAACDTGLNPNENLSEYFDLYFNSKYARHQYLPTDTQQGKYFDQNTIWKYLNFMVEPPDRTGKERDNIKHLRGACSRLLAASPHNGAFLLLGAFSTLFLELTKHPEDQVQSLIESAQKQLFDGFLSYDKLGTMTLTELVTFVQEFARATGRYDTRIGDYVTANIEEPLQLQLHTRWLTDFTTRFCNIIPSPALAH</sequence>
<dbReference type="GO" id="GO:0005694">
    <property type="term" value="C:chromosome"/>
    <property type="evidence" value="ECO:0007669"/>
    <property type="project" value="TreeGrafter"/>
</dbReference>
<dbReference type="SMART" id="SM00490">
    <property type="entry name" value="HELICc"/>
    <property type="match status" value="1"/>
</dbReference>
<dbReference type="GO" id="GO:0003677">
    <property type="term" value="F:DNA binding"/>
    <property type="evidence" value="ECO:0007669"/>
    <property type="project" value="UniProtKB-KW"/>
</dbReference>
<reference evidence="10 11" key="1">
    <citation type="submission" date="2017-01" db="EMBL/GenBank/DDBJ databases">
        <title>A new Hymenobacter.</title>
        <authorList>
            <person name="Liang Y."/>
            <person name="Feng F."/>
        </authorList>
    </citation>
    <scope>NUCLEOTIDE SEQUENCE [LARGE SCALE GENOMIC DNA]</scope>
    <source>
        <strain evidence="10">MIMBbqt21</strain>
    </source>
</reference>
<gene>
    <name evidence="10" type="ORF">BXP70_25745</name>
</gene>
<dbReference type="GO" id="GO:0000724">
    <property type="term" value="P:double-strand break repair via homologous recombination"/>
    <property type="evidence" value="ECO:0007669"/>
    <property type="project" value="TreeGrafter"/>
</dbReference>
<evidence type="ECO:0000313" key="11">
    <source>
        <dbReference type="Proteomes" id="UP000194873"/>
    </source>
</evidence>
<keyword evidence="3" id="KW-0067">ATP-binding</keyword>
<dbReference type="PANTHER" id="PTHR13710:SF105">
    <property type="entry name" value="ATP-DEPENDENT DNA HELICASE Q1"/>
    <property type="match status" value="1"/>
</dbReference>
<dbReference type="PROSITE" id="PS51194">
    <property type="entry name" value="HELICASE_CTER"/>
    <property type="match status" value="1"/>
</dbReference>
<feature type="domain" description="Helicase ATP-binding" evidence="8">
    <location>
        <begin position="553"/>
        <end position="737"/>
    </location>
</feature>
<dbReference type="OrthoDB" id="9763310at2"/>
<evidence type="ECO:0000256" key="7">
    <source>
        <dbReference type="ARBA" id="ARBA00034808"/>
    </source>
</evidence>
<feature type="domain" description="Helicase C-terminal" evidence="9">
    <location>
        <begin position="846"/>
        <end position="1031"/>
    </location>
</feature>
<dbReference type="Proteomes" id="UP000194873">
    <property type="component" value="Unassembled WGS sequence"/>
</dbReference>
<evidence type="ECO:0000256" key="5">
    <source>
        <dbReference type="ARBA" id="ARBA00023235"/>
    </source>
</evidence>
<evidence type="ECO:0000313" key="10">
    <source>
        <dbReference type="EMBL" id="OUJ69948.1"/>
    </source>
</evidence>
<keyword evidence="4" id="KW-0238">DNA-binding</keyword>
<comment type="catalytic activity">
    <reaction evidence="6">
        <text>Couples ATP hydrolysis with the unwinding of duplex DNA by translocating in the 3'-5' direction.</text>
        <dbReference type="EC" id="5.6.2.4"/>
    </reaction>
</comment>